<evidence type="ECO:0000313" key="3">
    <source>
        <dbReference type="EMBL" id="KAK9209217.1"/>
    </source>
</evidence>
<sequence>MVQAAGISAVRKTVSYCKCGITMVSNASNMCVTCLKSEVDITESLQKHANITPCPKLNNLNRVRLVNAEFVGTEPHSKRIKLKLTVQKEVLEGVILEQSYVVMSRNITCVNLVPGFMQTGPDHWDAAVLLEVSCCSGEVSLI</sequence>
<evidence type="ECO:0000313" key="4">
    <source>
        <dbReference type="Proteomes" id="UP001428341"/>
    </source>
</evidence>
<dbReference type="PANTHER" id="PTHR12746">
    <property type="entry name" value="NONSENSE-MEDIATED MRNA DECAY PROTEIN 3"/>
    <property type="match status" value="1"/>
</dbReference>
<reference evidence="3 4" key="1">
    <citation type="submission" date="2024-05" db="EMBL/GenBank/DDBJ databases">
        <title>Haplotype-resolved chromosome-level genome assembly of Huyou (Citrus changshanensis).</title>
        <authorList>
            <person name="Miao C."/>
            <person name="Chen W."/>
            <person name="Wu Y."/>
            <person name="Wang L."/>
            <person name="Zhao S."/>
            <person name="Grierson D."/>
            <person name="Xu C."/>
            <person name="Chen K."/>
        </authorList>
    </citation>
    <scope>NUCLEOTIDE SEQUENCE [LARGE SCALE GENOMIC DNA]</scope>
    <source>
        <strain evidence="3">01-14</strain>
        <tissue evidence="3">Leaf</tissue>
    </source>
</reference>
<dbReference type="InterPro" id="IPR007064">
    <property type="entry name" value="Nmd3_N"/>
</dbReference>
<protein>
    <recommendedName>
        <fullName evidence="1">60S ribosomal export protein NMD3</fullName>
    </recommendedName>
</protein>
<comment type="caution">
    <text evidence="3">The sequence shown here is derived from an EMBL/GenBank/DDBJ whole genome shotgun (WGS) entry which is preliminary data.</text>
</comment>
<feature type="domain" description="Nmd3 N-terminal" evidence="2">
    <location>
        <begin position="61"/>
        <end position="104"/>
    </location>
</feature>
<dbReference type="GO" id="GO:0043023">
    <property type="term" value="F:ribosomal large subunit binding"/>
    <property type="evidence" value="ECO:0007669"/>
    <property type="project" value="InterPro"/>
</dbReference>
<organism evidence="3 4">
    <name type="scientific">Citrus x changshan-huyou</name>
    <dbReference type="NCBI Taxonomy" id="2935761"/>
    <lineage>
        <taxon>Eukaryota</taxon>
        <taxon>Viridiplantae</taxon>
        <taxon>Streptophyta</taxon>
        <taxon>Embryophyta</taxon>
        <taxon>Tracheophyta</taxon>
        <taxon>Spermatophyta</taxon>
        <taxon>Magnoliopsida</taxon>
        <taxon>eudicotyledons</taxon>
        <taxon>Gunneridae</taxon>
        <taxon>Pentapetalae</taxon>
        <taxon>rosids</taxon>
        <taxon>malvids</taxon>
        <taxon>Sapindales</taxon>
        <taxon>Rutaceae</taxon>
        <taxon>Aurantioideae</taxon>
        <taxon>Citrus</taxon>
    </lineage>
</organism>
<dbReference type="GO" id="GO:0000055">
    <property type="term" value="P:ribosomal large subunit export from nucleus"/>
    <property type="evidence" value="ECO:0007669"/>
    <property type="project" value="TreeGrafter"/>
</dbReference>
<keyword evidence="1" id="KW-0813">Transport</keyword>
<feature type="domain" description="Nmd3 N-terminal" evidence="2">
    <location>
        <begin position="17"/>
        <end position="56"/>
    </location>
</feature>
<dbReference type="GO" id="GO:0005737">
    <property type="term" value="C:cytoplasm"/>
    <property type="evidence" value="ECO:0007669"/>
    <property type="project" value="UniProtKB-SubCell"/>
</dbReference>
<dbReference type="Proteomes" id="UP001428341">
    <property type="component" value="Unassembled WGS sequence"/>
</dbReference>
<dbReference type="GO" id="GO:0005634">
    <property type="term" value="C:nucleus"/>
    <property type="evidence" value="ECO:0007669"/>
    <property type="project" value="UniProtKB-SubCell"/>
</dbReference>
<keyword evidence="4" id="KW-1185">Reference proteome</keyword>
<comment type="subcellular location">
    <subcellularLocation>
        <location evidence="1">Cytoplasm</location>
    </subcellularLocation>
    <subcellularLocation>
        <location evidence="1">Nucleus</location>
    </subcellularLocation>
</comment>
<comment type="similarity">
    <text evidence="1">Belongs to the NMD3 family.</text>
</comment>
<keyword evidence="1" id="KW-0963">Cytoplasm</keyword>
<evidence type="ECO:0000259" key="2">
    <source>
        <dbReference type="Pfam" id="PF04981"/>
    </source>
</evidence>
<name>A0AAP0QQX0_9ROSI</name>
<evidence type="ECO:0000256" key="1">
    <source>
        <dbReference type="RuleBase" id="RU364108"/>
    </source>
</evidence>
<dbReference type="EMBL" id="JBCGBO010000004">
    <property type="protein sequence ID" value="KAK9209217.1"/>
    <property type="molecule type" value="Genomic_DNA"/>
</dbReference>
<proteinExistence type="inferred from homology"/>
<dbReference type="GO" id="GO:0015031">
    <property type="term" value="P:protein transport"/>
    <property type="evidence" value="ECO:0007669"/>
    <property type="project" value="UniProtKB-KW"/>
</dbReference>
<accession>A0AAP0QQX0</accession>
<dbReference type="AlphaFoldDB" id="A0AAP0QQX0"/>
<keyword evidence="1" id="KW-0653">Protein transport</keyword>
<gene>
    <name evidence="3" type="ORF">WN944_001581</name>
</gene>
<dbReference type="InterPro" id="IPR039768">
    <property type="entry name" value="Nmd3"/>
</dbReference>
<dbReference type="PANTHER" id="PTHR12746:SF2">
    <property type="entry name" value="60S RIBOSOMAL EXPORT PROTEIN NMD3"/>
    <property type="match status" value="1"/>
</dbReference>
<comment type="function">
    <text evidence="1">Acts as an adapter for the XPO1/CRM1-mediated export of the 60S ribosomal subunit.</text>
</comment>
<dbReference type="Pfam" id="PF04981">
    <property type="entry name" value="NMD3"/>
    <property type="match status" value="2"/>
</dbReference>
<keyword evidence="1" id="KW-0539">Nucleus</keyword>